<dbReference type="InterPro" id="IPR011333">
    <property type="entry name" value="SKP1/BTB/POZ_sf"/>
</dbReference>
<accession>A0AAV5SYF6</accession>
<dbReference type="PANTHER" id="PTHR11145:SF12">
    <property type="entry name" value="BTB DOMAIN-CONTAINING PROTEIN"/>
    <property type="match status" value="1"/>
</dbReference>
<dbReference type="AlphaFoldDB" id="A0AAV5SYF6"/>
<name>A0AAV5SYF6_9BILA</name>
<proteinExistence type="predicted"/>
<dbReference type="PANTHER" id="PTHR11145">
    <property type="entry name" value="BTB/POZ DOMAIN-CONTAINING ADAPTER FOR CUL3-MEDIATED RHOA DEGRADATION PROTEIN FAMILY MEMBER"/>
    <property type="match status" value="1"/>
</dbReference>
<dbReference type="CDD" id="cd18316">
    <property type="entry name" value="BTB_POZ_KCTD-like"/>
    <property type="match status" value="1"/>
</dbReference>
<organism evidence="2 3">
    <name type="scientific">Pristionchus entomophagus</name>
    <dbReference type="NCBI Taxonomy" id="358040"/>
    <lineage>
        <taxon>Eukaryota</taxon>
        <taxon>Metazoa</taxon>
        <taxon>Ecdysozoa</taxon>
        <taxon>Nematoda</taxon>
        <taxon>Chromadorea</taxon>
        <taxon>Rhabditida</taxon>
        <taxon>Rhabditina</taxon>
        <taxon>Diplogasteromorpha</taxon>
        <taxon>Diplogasteroidea</taxon>
        <taxon>Neodiplogasteridae</taxon>
        <taxon>Pristionchus</taxon>
    </lineage>
</organism>
<dbReference type="SUPFAM" id="SSF54695">
    <property type="entry name" value="POZ domain"/>
    <property type="match status" value="1"/>
</dbReference>
<protein>
    <recommendedName>
        <fullName evidence="1">BTB domain-containing protein</fullName>
    </recommendedName>
</protein>
<evidence type="ECO:0000313" key="3">
    <source>
        <dbReference type="Proteomes" id="UP001432027"/>
    </source>
</evidence>
<feature type="domain" description="BTB" evidence="1">
    <location>
        <begin position="6"/>
        <end position="112"/>
    </location>
</feature>
<evidence type="ECO:0000313" key="2">
    <source>
        <dbReference type="EMBL" id="GMS87805.1"/>
    </source>
</evidence>
<keyword evidence="3" id="KW-1185">Reference proteome</keyword>
<dbReference type="InterPro" id="IPR003131">
    <property type="entry name" value="T1-type_BTB"/>
</dbReference>
<dbReference type="EMBL" id="BTSX01000003">
    <property type="protein sequence ID" value="GMS87805.1"/>
    <property type="molecule type" value="Genomic_DNA"/>
</dbReference>
<dbReference type="Gene3D" id="3.30.710.10">
    <property type="entry name" value="Potassium Channel Kv1.1, Chain A"/>
    <property type="match status" value="1"/>
</dbReference>
<dbReference type="InterPro" id="IPR000210">
    <property type="entry name" value="BTB/POZ_dom"/>
</dbReference>
<reference evidence="2" key="1">
    <citation type="submission" date="2023-10" db="EMBL/GenBank/DDBJ databases">
        <title>Genome assembly of Pristionchus species.</title>
        <authorList>
            <person name="Yoshida K."/>
            <person name="Sommer R.J."/>
        </authorList>
    </citation>
    <scope>NUCLEOTIDE SEQUENCE</scope>
    <source>
        <strain evidence="2">RS0144</strain>
    </source>
</reference>
<gene>
    <name evidence="2" type="ORF">PENTCL1PPCAC_9980</name>
</gene>
<dbReference type="Proteomes" id="UP001432027">
    <property type="component" value="Unassembled WGS sequence"/>
</dbReference>
<sequence>MAEGSQIVSLNIGGRHFTTDVATLKRAHDSFFMILLDKRWRHSPTEEHVMENLHFFIDRDPHHFGLILDHLRRVPFNLPTCSRAIGDIRREAEFYCLDDLLRVMRRHDFHDFGRGPMFPGDRIRIDWRKVEELEAIEADSEGAGHLGLTRLDYLHGREVYCGECGCNSKSFDGRQRAVTERRNNDDLGNVIKVYNNGKCCDATFGSSKLIYHLPASTLDLIYEH</sequence>
<dbReference type="InterPro" id="IPR045068">
    <property type="entry name" value="BACURD1-3"/>
</dbReference>
<dbReference type="GO" id="GO:0051260">
    <property type="term" value="P:protein homooligomerization"/>
    <property type="evidence" value="ECO:0007669"/>
    <property type="project" value="InterPro"/>
</dbReference>
<evidence type="ECO:0000259" key="1">
    <source>
        <dbReference type="SMART" id="SM00225"/>
    </source>
</evidence>
<dbReference type="Pfam" id="PF02214">
    <property type="entry name" value="BTB_2"/>
    <property type="match status" value="1"/>
</dbReference>
<dbReference type="SMART" id="SM00225">
    <property type="entry name" value="BTB"/>
    <property type="match status" value="1"/>
</dbReference>
<comment type="caution">
    <text evidence="2">The sequence shown here is derived from an EMBL/GenBank/DDBJ whole genome shotgun (WGS) entry which is preliminary data.</text>
</comment>